<dbReference type="PANTHER" id="PTHR18895">
    <property type="entry name" value="HEMK METHYLTRANSFERASE"/>
    <property type="match status" value="1"/>
</dbReference>
<dbReference type="SUPFAM" id="SSF53335">
    <property type="entry name" value="S-adenosyl-L-methionine-dependent methyltransferases"/>
    <property type="match status" value="1"/>
</dbReference>
<dbReference type="Gene3D" id="1.10.8.10">
    <property type="entry name" value="DNA helicase RuvA subunit, C-terminal domain"/>
    <property type="match status" value="1"/>
</dbReference>
<sequence>MKISEALKQARNMLRTVAQRPLLEAELLLAHYLQKERIYLHAHPDEEVDEGYFSLIQRRATHEPLEYIIGEVSFYSKRFFIEPGVLIPRPETELLIDEVAKRIQGKERVAEIGVGSGIISAILKMKFPNLKIVATDINKKALAVAQKNFKRYGVDVKLIHTSLLDGVNEEFDIIVSNPPYIKRGFPLEKGLFYEPEEALFGGERGDELLQQIIDIFIKSSAKIIACEMGYDQKEAISSYLEQKGFQGSCEFYKDLAKLDRGFVLQKEEE</sequence>
<dbReference type="PANTHER" id="PTHR18895:SF74">
    <property type="entry name" value="MTRF1L RELEASE FACTOR GLUTAMINE METHYLTRANSFERASE"/>
    <property type="match status" value="1"/>
</dbReference>
<evidence type="ECO:0000313" key="9">
    <source>
        <dbReference type="Proteomes" id="UP000192602"/>
    </source>
</evidence>
<dbReference type="AlphaFoldDB" id="A0A1W1WUD9"/>
<dbReference type="RefSeq" id="WP_084276083.1">
    <property type="nucleotide sequence ID" value="NZ_AP026671.1"/>
</dbReference>
<evidence type="ECO:0000256" key="1">
    <source>
        <dbReference type="ARBA" id="ARBA00012771"/>
    </source>
</evidence>
<dbReference type="OrthoDB" id="9800643at2"/>
<evidence type="ECO:0000259" key="6">
    <source>
        <dbReference type="Pfam" id="PF05175"/>
    </source>
</evidence>
<dbReference type="NCBIfam" id="TIGR00536">
    <property type="entry name" value="hemK_fam"/>
    <property type="match status" value="1"/>
</dbReference>
<keyword evidence="3 8" id="KW-0808">Transferase</keyword>
<dbReference type="GO" id="GO:0032259">
    <property type="term" value="P:methylation"/>
    <property type="evidence" value="ECO:0007669"/>
    <property type="project" value="UniProtKB-KW"/>
</dbReference>
<keyword evidence="4" id="KW-0949">S-adenosyl-L-methionine</keyword>
<name>A0A1W1WUD9_9BACT</name>
<dbReference type="InterPro" id="IPR050320">
    <property type="entry name" value="N5-glutamine_MTase"/>
</dbReference>
<evidence type="ECO:0000256" key="3">
    <source>
        <dbReference type="ARBA" id="ARBA00022679"/>
    </source>
</evidence>
<dbReference type="CDD" id="cd02440">
    <property type="entry name" value="AdoMet_MTases"/>
    <property type="match status" value="1"/>
</dbReference>
<evidence type="ECO:0000259" key="7">
    <source>
        <dbReference type="Pfam" id="PF17827"/>
    </source>
</evidence>
<dbReference type="Gene3D" id="3.40.50.150">
    <property type="entry name" value="Vaccinia Virus protein VP39"/>
    <property type="match status" value="1"/>
</dbReference>
<feature type="domain" description="Methyltransferase small" evidence="6">
    <location>
        <begin position="92"/>
        <end position="181"/>
    </location>
</feature>
<evidence type="ECO:0000256" key="2">
    <source>
        <dbReference type="ARBA" id="ARBA00022603"/>
    </source>
</evidence>
<protein>
    <recommendedName>
        <fullName evidence="1">peptide chain release factor N(5)-glutamine methyltransferase</fullName>
        <ecNumber evidence="1">2.1.1.297</ecNumber>
    </recommendedName>
</protein>
<comment type="catalytic activity">
    <reaction evidence="5">
        <text>L-glutaminyl-[peptide chain release factor] + S-adenosyl-L-methionine = N(5)-methyl-L-glutaminyl-[peptide chain release factor] + S-adenosyl-L-homocysteine + H(+)</text>
        <dbReference type="Rhea" id="RHEA:42896"/>
        <dbReference type="Rhea" id="RHEA-COMP:10271"/>
        <dbReference type="Rhea" id="RHEA-COMP:10272"/>
        <dbReference type="ChEBI" id="CHEBI:15378"/>
        <dbReference type="ChEBI" id="CHEBI:30011"/>
        <dbReference type="ChEBI" id="CHEBI:57856"/>
        <dbReference type="ChEBI" id="CHEBI:59789"/>
        <dbReference type="ChEBI" id="CHEBI:61891"/>
        <dbReference type="EC" id="2.1.1.297"/>
    </reaction>
</comment>
<dbReference type="STRING" id="1069081.SAMN05660197_1637"/>
<dbReference type="PROSITE" id="PS00092">
    <property type="entry name" value="N6_MTASE"/>
    <property type="match status" value="1"/>
</dbReference>
<keyword evidence="2 8" id="KW-0489">Methyltransferase</keyword>
<evidence type="ECO:0000256" key="4">
    <source>
        <dbReference type="ARBA" id="ARBA00022691"/>
    </source>
</evidence>
<reference evidence="9" key="1">
    <citation type="submission" date="2017-04" db="EMBL/GenBank/DDBJ databases">
        <authorList>
            <person name="Varghese N."/>
            <person name="Submissions S."/>
        </authorList>
    </citation>
    <scope>NUCLEOTIDE SEQUENCE [LARGE SCALE GENOMIC DNA]</scope>
    <source>
        <strain evidence="9">DSM 16512</strain>
    </source>
</reference>
<keyword evidence="9" id="KW-1185">Reference proteome</keyword>
<evidence type="ECO:0000313" key="8">
    <source>
        <dbReference type="EMBL" id="SMC09815.1"/>
    </source>
</evidence>
<proteinExistence type="predicted"/>
<dbReference type="GO" id="GO:0102559">
    <property type="term" value="F:peptide chain release factor N(5)-glutamine methyltransferase activity"/>
    <property type="evidence" value="ECO:0007669"/>
    <property type="project" value="UniProtKB-EC"/>
</dbReference>
<dbReference type="Proteomes" id="UP000192602">
    <property type="component" value="Unassembled WGS sequence"/>
</dbReference>
<dbReference type="InterPro" id="IPR040758">
    <property type="entry name" value="PrmC_N"/>
</dbReference>
<dbReference type="InterPro" id="IPR002052">
    <property type="entry name" value="DNA_methylase_N6_adenine_CS"/>
</dbReference>
<accession>A0A1W1WUD9</accession>
<gene>
    <name evidence="8" type="ORF">SAMN05660197_1637</name>
</gene>
<dbReference type="Pfam" id="PF05175">
    <property type="entry name" value="MTS"/>
    <property type="match status" value="1"/>
</dbReference>
<organism evidence="8 9">
    <name type="scientific">Nitratiruptor tergarcus DSM 16512</name>
    <dbReference type="NCBI Taxonomy" id="1069081"/>
    <lineage>
        <taxon>Bacteria</taxon>
        <taxon>Pseudomonadati</taxon>
        <taxon>Campylobacterota</taxon>
        <taxon>Epsilonproteobacteria</taxon>
        <taxon>Nautiliales</taxon>
        <taxon>Nitratiruptoraceae</taxon>
        <taxon>Nitratiruptor</taxon>
    </lineage>
</organism>
<dbReference type="EMBL" id="FWWZ01000001">
    <property type="protein sequence ID" value="SMC09815.1"/>
    <property type="molecule type" value="Genomic_DNA"/>
</dbReference>
<dbReference type="GO" id="GO:0003676">
    <property type="term" value="F:nucleic acid binding"/>
    <property type="evidence" value="ECO:0007669"/>
    <property type="project" value="InterPro"/>
</dbReference>
<dbReference type="InterPro" id="IPR019874">
    <property type="entry name" value="RF_methyltr_PrmC"/>
</dbReference>
<dbReference type="EC" id="2.1.1.297" evidence="1"/>
<evidence type="ECO:0000256" key="5">
    <source>
        <dbReference type="ARBA" id="ARBA00048391"/>
    </source>
</evidence>
<dbReference type="InterPro" id="IPR004556">
    <property type="entry name" value="HemK-like"/>
</dbReference>
<dbReference type="InterPro" id="IPR029063">
    <property type="entry name" value="SAM-dependent_MTases_sf"/>
</dbReference>
<feature type="domain" description="Release factor glutamine methyltransferase N-terminal" evidence="7">
    <location>
        <begin position="5"/>
        <end position="70"/>
    </location>
</feature>
<dbReference type="InterPro" id="IPR007848">
    <property type="entry name" value="Small_mtfrase_dom"/>
</dbReference>
<dbReference type="Pfam" id="PF17827">
    <property type="entry name" value="PrmC_N"/>
    <property type="match status" value="1"/>
</dbReference>
<dbReference type="NCBIfam" id="TIGR03534">
    <property type="entry name" value="RF_mod_PrmC"/>
    <property type="match status" value="1"/>
</dbReference>